<dbReference type="InterPro" id="IPR033917">
    <property type="entry name" value="ML_PG-PI_TP"/>
</dbReference>
<dbReference type="SUPFAM" id="SSF81296">
    <property type="entry name" value="E set domains"/>
    <property type="match status" value="1"/>
</dbReference>
<dbReference type="InterPro" id="IPR003172">
    <property type="entry name" value="ML_dom"/>
</dbReference>
<sequence>MDVVAPLQFKLTVLFLLVACSHVPSIQSKDVKYCDKKVNYAVKVDGVDISPDPVVTGKPATFSISASTGKAISGGKLALDVSYFGIRVHTETHDLCKETSCPISVGKFVISHTQTLPGFTPPGSYTLKMKMEDENKHQLTCIRFGFNIGFGSFVSSI</sequence>
<evidence type="ECO:0000256" key="3">
    <source>
        <dbReference type="ARBA" id="ARBA00011245"/>
    </source>
</evidence>
<dbReference type="PANTHER" id="PTHR11306">
    <property type="entry name" value="NIEMANN PICK TYPE C2 PROTEIN NPC2-RELATED"/>
    <property type="match status" value="1"/>
</dbReference>
<dbReference type="Proteomes" id="UP000325577">
    <property type="component" value="Linkage Group LG11"/>
</dbReference>
<name>A0A5J5BRN0_9ASTE</name>
<evidence type="ECO:0000256" key="6">
    <source>
        <dbReference type="ARBA" id="ARBA00023055"/>
    </source>
</evidence>
<dbReference type="InterPro" id="IPR014756">
    <property type="entry name" value="Ig_E-set"/>
</dbReference>
<feature type="domain" description="MD-2-related lipid-recognition" evidence="8">
    <location>
        <begin position="31"/>
        <end position="146"/>
    </location>
</feature>
<keyword evidence="6" id="KW-0445">Lipid transport</keyword>
<proteinExistence type="inferred from homology"/>
<evidence type="ECO:0000256" key="5">
    <source>
        <dbReference type="ARBA" id="ARBA00022729"/>
    </source>
</evidence>
<dbReference type="OrthoDB" id="6409159at2759"/>
<evidence type="ECO:0000313" key="9">
    <source>
        <dbReference type="EMBL" id="KAA8544377.1"/>
    </source>
</evidence>
<evidence type="ECO:0000256" key="2">
    <source>
        <dbReference type="ARBA" id="ARBA00006370"/>
    </source>
</evidence>
<evidence type="ECO:0000259" key="8">
    <source>
        <dbReference type="SMART" id="SM00737"/>
    </source>
</evidence>
<dbReference type="GO" id="GO:0032934">
    <property type="term" value="F:sterol binding"/>
    <property type="evidence" value="ECO:0007669"/>
    <property type="project" value="InterPro"/>
</dbReference>
<dbReference type="Gene3D" id="2.60.40.770">
    <property type="match status" value="1"/>
</dbReference>
<dbReference type="InterPro" id="IPR039670">
    <property type="entry name" value="NPC2-like"/>
</dbReference>
<comment type="subunit">
    <text evidence="3">Monomer.</text>
</comment>
<organism evidence="9 10">
    <name type="scientific">Nyssa sinensis</name>
    <dbReference type="NCBI Taxonomy" id="561372"/>
    <lineage>
        <taxon>Eukaryota</taxon>
        <taxon>Viridiplantae</taxon>
        <taxon>Streptophyta</taxon>
        <taxon>Embryophyta</taxon>
        <taxon>Tracheophyta</taxon>
        <taxon>Spermatophyta</taxon>
        <taxon>Magnoliopsida</taxon>
        <taxon>eudicotyledons</taxon>
        <taxon>Gunneridae</taxon>
        <taxon>Pentapetalae</taxon>
        <taxon>asterids</taxon>
        <taxon>Cornales</taxon>
        <taxon>Nyssaceae</taxon>
        <taxon>Nyssa</taxon>
    </lineage>
</organism>
<evidence type="ECO:0000313" key="10">
    <source>
        <dbReference type="Proteomes" id="UP000325577"/>
    </source>
</evidence>
<dbReference type="PANTHER" id="PTHR11306:SF0">
    <property type="entry name" value="PHOSPHATIDYLGLYCEROL_PHOSPHATIDYLINOSITOL TRANSFER PROTEIN"/>
    <property type="match status" value="1"/>
</dbReference>
<keyword evidence="5 7" id="KW-0732">Signal</keyword>
<feature type="signal peptide" evidence="7">
    <location>
        <begin position="1"/>
        <end position="28"/>
    </location>
</feature>
<comment type="similarity">
    <text evidence="2">Belongs to the NPC2 family.</text>
</comment>
<dbReference type="Pfam" id="PF02221">
    <property type="entry name" value="E1_DerP2_DerF2"/>
    <property type="match status" value="1"/>
</dbReference>
<keyword evidence="10" id="KW-1185">Reference proteome</keyword>
<evidence type="ECO:0000256" key="7">
    <source>
        <dbReference type="SAM" id="SignalP"/>
    </source>
</evidence>
<dbReference type="FunFam" id="2.60.40.770:FF:000002">
    <property type="entry name" value="putative phosphatidylglycerol/phosphatidylinositol transfer protein DDB_G0282179"/>
    <property type="match status" value="1"/>
</dbReference>
<accession>A0A5J5BRN0</accession>
<evidence type="ECO:0000256" key="1">
    <source>
        <dbReference type="ARBA" id="ARBA00002053"/>
    </source>
</evidence>
<dbReference type="GO" id="GO:0032366">
    <property type="term" value="P:intracellular sterol transport"/>
    <property type="evidence" value="ECO:0007669"/>
    <property type="project" value="InterPro"/>
</dbReference>
<reference evidence="9 10" key="1">
    <citation type="submission" date="2019-09" db="EMBL/GenBank/DDBJ databases">
        <title>A chromosome-level genome assembly of the Chinese tupelo Nyssa sinensis.</title>
        <authorList>
            <person name="Yang X."/>
            <person name="Kang M."/>
            <person name="Yang Y."/>
            <person name="Xiong H."/>
            <person name="Wang M."/>
            <person name="Zhang Z."/>
            <person name="Wang Z."/>
            <person name="Wu H."/>
            <person name="Ma T."/>
            <person name="Liu J."/>
            <person name="Xi Z."/>
        </authorList>
    </citation>
    <scope>NUCLEOTIDE SEQUENCE [LARGE SCALE GENOMIC DNA]</scope>
    <source>
        <strain evidence="9">J267</strain>
        <tissue evidence="9">Leaf</tissue>
    </source>
</reference>
<gene>
    <name evidence="9" type="ORF">F0562_022355</name>
</gene>
<dbReference type="CDD" id="cd00917">
    <property type="entry name" value="PG-PI_TP"/>
    <property type="match status" value="1"/>
</dbReference>
<protein>
    <recommendedName>
        <fullName evidence="8">MD-2-related lipid-recognition domain-containing protein</fullName>
    </recommendedName>
</protein>
<dbReference type="EMBL" id="CM018034">
    <property type="protein sequence ID" value="KAA8544377.1"/>
    <property type="molecule type" value="Genomic_DNA"/>
</dbReference>
<dbReference type="SMART" id="SM00737">
    <property type="entry name" value="ML"/>
    <property type="match status" value="1"/>
</dbReference>
<comment type="function">
    <text evidence="1">Catalyzes the intermembrane transfer of phosphatidylglycerol and phosphatidylinositol.</text>
</comment>
<evidence type="ECO:0000256" key="4">
    <source>
        <dbReference type="ARBA" id="ARBA00022448"/>
    </source>
</evidence>
<feature type="chain" id="PRO_5023919043" description="MD-2-related lipid-recognition domain-containing protein" evidence="7">
    <location>
        <begin position="29"/>
        <end position="157"/>
    </location>
</feature>
<dbReference type="AlphaFoldDB" id="A0A5J5BRN0"/>
<keyword evidence="4" id="KW-0813">Transport</keyword>